<evidence type="ECO:0000313" key="2">
    <source>
        <dbReference type="Proteomes" id="UP001609821"/>
    </source>
</evidence>
<accession>A0ABW7LYA1</accession>
<keyword evidence="2" id="KW-1185">Reference proteome</keyword>
<sequence>MPQIITQTPTPFGHSFSGETLFTVNPGIPINLALELAAQLLGSATVLCAESQITSPQTSHSLTFASLQLIEMSKGLIDATLDRVAQAQSLR</sequence>
<dbReference type="Pfam" id="PF11275">
    <property type="entry name" value="DUF3077"/>
    <property type="match status" value="1"/>
</dbReference>
<comment type="caution">
    <text evidence="1">The sequence shown here is derived from an EMBL/GenBank/DDBJ whole genome shotgun (WGS) entry which is preliminary data.</text>
</comment>
<gene>
    <name evidence="1" type="ORF">ACHMWK_11520</name>
</gene>
<dbReference type="Proteomes" id="UP001609821">
    <property type="component" value="Unassembled WGS sequence"/>
</dbReference>
<dbReference type="EMBL" id="JBINXB010000013">
    <property type="protein sequence ID" value="MFH6566593.1"/>
    <property type="molecule type" value="Genomic_DNA"/>
</dbReference>
<organism evidence="1 2">
    <name type="scientific">Pseudomonas kulmbachensis</name>
    <dbReference type="NCBI Taxonomy" id="3043408"/>
    <lineage>
        <taxon>Bacteria</taxon>
        <taxon>Pseudomonadati</taxon>
        <taxon>Pseudomonadota</taxon>
        <taxon>Gammaproteobacteria</taxon>
        <taxon>Pseudomonadales</taxon>
        <taxon>Pseudomonadaceae</taxon>
        <taxon>Pseudomonas</taxon>
    </lineage>
</organism>
<protein>
    <submittedName>
        <fullName evidence="1">DUF3077 domain-containing protein</fullName>
    </submittedName>
</protein>
<name>A0ABW7LYA1_9PSED</name>
<proteinExistence type="predicted"/>
<dbReference type="RefSeq" id="WP_395247075.1">
    <property type="nucleotide sequence ID" value="NZ_JBINXA010000005.1"/>
</dbReference>
<reference evidence="1 2" key="1">
    <citation type="submission" date="2024-10" db="EMBL/GenBank/DDBJ databases">
        <title>Aeromonas and Pseudomonas from the Cagarras Archipelago, Rio de Janeiro, Brazil.</title>
        <authorList>
            <person name="Canellas A.L.B."/>
            <person name="Laport M.S."/>
        </authorList>
    </citation>
    <scope>NUCLEOTIDE SEQUENCE [LARGE SCALE GENOMIC DNA]</scope>
    <source>
        <strain evidence="1 2">CPF-4</strain>
    </source>
</reference>
<dbReference type="InterPro" id="IPR021427">
    <property type="entry name" value="DUF3077"/>
</dbReference>
<evidence type="ECO:0000313" key="1">
    <source>
        <dbReference type="EMBL" id="MFH6566593.1"/>
    </source>
</evidence>